<feature type="compositionally biased region" description="Gly residues" evidence="4">
    <location>
        <begin position="142"/>
        <end position="154"/>
    </location>
</feature>
<comment type="similarity">
    <text evidence="1">Belongs to the CCDC43 family.</text>
</comment>
<evidence type="ECO:0000256" key="1">
    <source>
        <dbReference type="ARBA" id="ARBA00005305"/>
    </source>
</evidence>
<evidence type="ECO:0000256" key="4">
    <source>
        <dbReference type="SAM" id="MobiDB-lite"/>
    </source>
</evidence>
<dbReference type="Proteomes" id="UP000695007">
    <property type="component" value="Unplaced"/>
</dbReference>
<feature type="compositionally biased region" description="Basic residues" evidence="4">
    <location>
        <begin position="203"/>
        <end position="214"/>
    </location>
</feature>
<dbReference type="AlphaFoldDB" id="A0AAJ6YL60"/>
<dbReference type="PANTHER" id="PTHR31684:SF2">
    <property type="entry name" value="COILED-COIL DOMAIN-CONTAINING PROTEIN 43"/>
    <property type="match status" value="1"/>
</dbReference>
<dbReference type="GeneID" id="105363936"/>
<dbReference type="InterPro" id="IPR037666">
    <property type="entry name" value="CCDC43"/>
</dbReference>
<dbReference type="InterPro" id="IPR058771">
    <property type="entry name" value="PWI_CCDC43"/>
</dbReference>
<keyword evidence="6" id="KW-1185">Reference proteome</keyword>
<protein>
    <recommendedName>
        <fullName evidence="2">Coiled-coil domain-containing protein 43</fullName>
    </recommendedName>
</protein>
<reference evidence="7" key="1">
    <citation type="submission" date="2025-08" db="UniProtKB">
        <authorList>
            <consortium name="RefSeq"/>
        </authorList>
    </citation>
    <scope>IDENTIFICATION</scope>
</reference>
<feature type="region of interest" description="Disordered" evidence="4">
    <location>
        <begin position="129"/>
        <end position="163"/>
    </location>
</feature>
<dbReference type="RefSeq" id="XP_011500050.1">
    <property type="nucleotide sequence ID" value="XM_011501748.1"/>
</dbReference>
<gene>
    <name evidence="7" type="primary">LOC105363936</name>
</gene>
<organism evidence="6 7">
    <name type="scientific">Ceratosolen solmsi marchali</name>
    <dbReference type="NCBI Taxonomy" id="326594"/>
    <lineage>
        <taxon>Eukaryota</taxon>
        <taxon>Metazoa</taxon>
        <taxon>Ecdysozoa</taxon>
        <taxon>Arthropoda</taxon>
        <taxon>Hexapoda</taxon>
        <taxon>Insecta</taxon>
        <taxon>Pterygota</taxon>
        <taxon>Neoptera</taxon>
        <taxon>Endopterygota</taxon>
        <taxon>Hymenoptera</taxon>
        <taxon>Apocrita</taxon>
        <taxon>Proctotrupomorpha</taxon>
        <taxon>Chalcidoidea</taxon>
        <taxon>Agaonidae</taxon>
        <taxon>Agaoninae</taxon>
        <taxon>Ceratosolen</taxon>
    </lineage>
</organism>
<dbReference type="Pfam" id="PF26091">
    <property type="entry name" value="PWI_CCDC43"/>
    <property type="match status" value="1"/>
</dbReference>
<feature type="compositionally biased region" description="Basic and acidic residues" evidence="4">
    <location>
        <begin position="175"/>
        <end position="202"/>
    </location>
</feature>
<evidence type="ECO:0000259" key="5">
    <source>
        <dbReference type="Pfam" id="PF26091"/>
    </source>
</evidence>
<evidence type="ECO:0000256" key="2">
    <source>
        <dbReference type="ARBA" id="ARBA00016648"/>
    </source>
</evidence>
<evidence type="ECO:0000313" key="6">
    <source>
        <dbReference type="Proteomes" id="UP000695007"/>
    </source>
</evidence>
<dbReference type="PANTHER" id="PTHR31684">
    <property type="entry name" value="COILED-COIL DOMAIN-CONTAINING PROTEIN 43"/>
    <property type="match status" value="1"/>
</dbReference>
<feature type="region of interest" description="Disordered" evidence="4">
    <location>
        <begin position="175"/>
        <end position="214"/>
    </location>
</feature>
<feature type="domain" description="CCDC43 PWI-like" evidence="5">
    <location>
        <begin position="4"/>
        <end position="73"/>
    </location>
</feature>
<accession>A0AAJ6YL60</accession>
<proteinExistence type="inferred from homology"/>
<keyword evidence="3" id="KW-0175">Coiled coil</keyword>
<evidence type="ECO:0000313" key="7">
    <source>
        <dbReference type="RefSeq" id="XP_011500050.1"/>
    </source>
</evidence>
<evidence type="ECO:0000256" key="3">
    <source>
        <dbReference type="ARBA" id="ARBA00023054"/>
    </source>
</evidence>
<name>A0AAJ6YL60_9HYME</name>
<sequence>MAVARANFDSWLNTKLQELKTDEGVFGSYIKGILEGDETDDEKTEALEGIFAGITEDNIQKHTTEVLEAWAKWGQVEETPIDNTPKEDVDVRLARMLETQSLPTTSHKSTYTEEEKRIKEAILAQYSQTLDKEESESEGDMDGGGGVGGGGGDSGLEKNTNAAAIVQALRLQRERAKLESQRKKEKDKEDREKQKQLKEEKKEKRKTQKGERRR</sequence>
<dbReference type="KEGG" id="csol:105363936"/>